<comment type="pathway">
    <text evidence="3">Isoprenoid biosynthesis; farnesyl diphosphate biosynthesis; farnesyl diphosphate from geranyl diphosphate and isopentenyl diphosphate: step 1/1.</text>
</comment>
<keyword evidence="9" id="KW-0443">Lipid metabolism</keyword>
<dbReference type="InterPro" id="IPR008949">
    <property type="entry name" value="Isoprenoid_synthase_dom_sf"/>
</dbReference>
<keyword evidence="8" id="KW-0460">Magnesium</keyword>
<dbReference type="CDD" id="cd00685">
    <property type="entry name" value="Trans_IPPS_HT"/>
    <property type="match status" value="1"/>
</dbReference>
<comment type="pathway">
    <text evidence="2">Isoprenoid biosynthesis; geranyl diphosphate biosynthesis; geranyl diphosphate from dimethylallyl diphosphate and isopentenyl diphosphate: step 1/1.</text>
</comment>
<evidence type="ECO:0000256" key="2">
    <source>
        <dbReference type="ARBA" id="ARBA00004932"/>
    </source>
</evidence>
<evidence type="ECO:0000256" key="5">
    <source>
        <dbReference type="ARBA" id="ARBA00022516"/>
    </source>
</evidence>
<evidence type="ECO:0000313" key="11">
    <source>
        <dbReference type="EMBL" id="EXX51311.1"/>
    </source>
</evidence>
<dbReference type="STRING" id="1432141.A0A015JW01"/>
<dbReference type="OMA" id="CSWVVNQ"/>
<dbReference type="InterPro" id="IPR000092">
    <property type="entry name" value="Polyprenyl_synt"/>
</dbReference>
<keyword evidence="12" id="KW-1185">Reference proteome</keyword>
<dbReference type="Proteomes" id="UP000022910">
    <property type="component" value="Unassembled WGS sequence"/>
</dbReference>
<dbReference type="EMBL" id="JEMT01029683">
    <property type="protein sequence ID" value="EXX51311.1"/>
    <property type="molecule type" value="Genomic_DNA"/>
</dbReference>
<evidence type="ECO:0000256" key="9">
    <source>
        <dbReference type="ARBA" id="ARBA00023098"/>
    </source>
</evidence>
<dbReference type="PROSITE" id="PS00723">
    <property type="entry name" value="POLYPRENYL_SYNTHASE_1"/>
    <property type="match status" value="1"/>
</dbReference>
<dbReference type="Gene3D" id="1.10.600.10">
    <property type="entry name" value="Farnesyl Diphosphate Synthase"/>
    <property type="match status" value="1"/>
</dbReference>
<keyword evidence="6 10" id="KW-0808">Transferase</keyword>
<dbReference type="OrthoDB" id="10257492at2759"/>
<dbReference type="Pfam" id="PF00348">
    <property type="entry name" value="polyprenyl_synt"/>
    <property type="match status" value="1"/>
</dbReference>
<dbReference type="AlphaFoldDB" id="A0A015JW01"/>
<gene>
    <name evidence="11" type="ORF">RirG_262960</name>
</gene>
<dbReference type="GO" id="GO:0045337">
    <property type="term" value="P:farnesyl diphosphate biosynthetic process"/>
    <property type="evidence" value="ECO:0007669"/>
    <property type="project" value="TreeGrafter"/>
</dbReference>
<evidence type="ECO:0000313" key="12">
    <source>
        <dbReference type="Proteomes" id="UP000022910"/>
    </source>
</evidence>
<evidence type="ECO:0000256" key="3">
    <source>
        <dbReference type="ARBA" id="ARBA00005035"/>
    </source>
</evidence>
<proteinExistence type="inferred from homology"/>
<dbReference type="PANTHER" id="PTHR11525:SF0">
    <property type="entry name" value="FARNESYL PYROPHOSPHATE SYNTHASE"/>
    <property type="match status" value="1"/>
</dbReference>
<evidence type="ECO:0000256" key="4">
    <source>
        <dbReference type="ARBA" id="ARBA00006706"/>
    </source>
</evidence>
<keyword evidence="7" id="KW-0479">Metal-binding</keyword>
<dbReference type="InterPro" id="IPR039702">
    <property type="entry name" value="FPS1-like"/>
</dbReference>
<evidence type="ECO:0000256" key="8">
    <source>
        <dbReference type="ARBA" id="ARBA00022842"/>
    </source>
</evidence>
<evidence type="ECO:0000256" key="1">
    <source>
        <dbReference type="ARBA" id="ARBA00001946"/>
    </source>
</evidence>
<dbReference type="SMR" id="A0A015JW01"/>
<dbReference type="HOGENOM" id="CLU_028376_1_0_1"/>
<dbReference type="PROSITE" id="PS00444">
    <property type="entry name" value="POLYPRENYL_SYNTHASE_2"/>
    <property type="match status" value="1"/>
</dbReference>
<dbReference type="GO" id="GO:0005737">
    <property type="term" value="C:cytoplasm"/>
    <property type="evidence" value="ECO:0007669"/>
    <property type="project" value="TreeGrafter"/>
</dbReference>
<evidence type="ECO:0000256" key="10">
    <source>
        <dbReference type="RuleBase" id="RU004466"/>
    </source>
</evidence>
<dbReference type="FunFam" id="1.10.600.10:FF:000006">
    <property type="entry name" value="Farnesyl pyrophosphate synthase"/>
    <property type="match status" value="1"/>
</dbReference>
<reference evidence="11 12" key="1">
    <citation type="submission" date="2014-02" db="EMBL/GenBank/DDBJ databases">
        <title>Single nucleus genome sequencing reveals high similarity among nuclei of an endomycorrhizal fungus.</title>
        <authorList>
            <person name="Lin K."/>
            <person name="Geurts R."/>
            <person name="Zhang Z."/>
            <person name="Limpens E."/>
            <person name="Saunders D.G."/>
            <person name="Mu D."/>
            <person name="Pang E."/>
            <person name="Cao H."/>
            <person name="Cha H."/>
            <person name="Lin T."/>
            <person name="Zhou Q."/>
            <person name="Shang Y."/>
            <person name="Li Y."/>
            <person name="Ivanov S."/>
            <person name="Sharma T."/>
            <person name="Velzen R.V."/>
            <person name="Ruijter N.D."/>
            <person name="Aanen D.K."/>
            <person name="Win J."/>
            <person name="Kamoun S."/>
            <person name="Bisseling T."/>
            <person name="Huang S."/>
        </authorList>
    </citation>
    <scope>NUCLEOTIDE SEQUENCE [LARGE SCALE GENOMIC DNA]</scope>
    <source>
        <strain evidence="12">DAOM197198w</strain>
    </source>
</reference>
<keyword evidence="5" id="KW-0444">Lipid biosynthesis</keyword>
<dbReference type="PANTHER" id="PTHR11525">
    <property type="entry name" value="FARNESYL-PYROPHOSPHATE SYNTHETASE"/>
    <property type="match status" value="1"/>
</dbReference>
<comment type="similarity">
    <text evidence="4 10">Belongs to the FPP/GGPP synthase family.</text>
</comment>
<name>A0A015JW01_RHIIW</name>
<dbReference type="InterPro" id="IPR033749">
    <property type="entry name" value="Polyprenyl_synt_CS"/>
</dbReference>
<dbReference type="SFLD" id="SFLDG01017">
    <property type="entry name" value="Polyprenyl_Transferase_Like"/>
    <property type="match status" value="1"/>
</dbReference>
<dbReference type="GO" id="GO:0046872">
    <property type="term" value="F:metal ion binding"/>
    <property type="evidence" value="ECO:0007669"/>
    <property type="project" value="UniProtKB-KW"/>
</dbReference>
<comment type="cofactor">
    <cofactor evidence="1">
        <name>Mg(2+)</name>
        <dbReference type="ChEBI" id="CHEBI:18420"/>
    </cofactor>
</comment>
<evidence type="ECO:0000256" key="7">
    <source>
        <dbReference type="ARBA" id="ARBA00022723"/>
    </source>
</evidence>
<organism evidence="11 12">
    <name type="scientific">Rhizophagus irregularis (strain DAOM 197198w)</name>
    <name type="common">Glomus intraradices</name>
    <dbReference type="NCBI Taxonomy" id="1432141"/>
    <lineage>
        <taxon>Eukaryota</taxon>
        <taxon>Fungi</taxon>
        <taxon>Fungi incertae sedis</taxon>
        <taxon>Mucoromycota</taxon>
        <taxon>Glomeromycotina</taxon>
        <taxon>Glomeromycetes</taxon>
        <taxon>Glomerales</taxon>
        <taxon>Glomeraceae</taxon>
        <taxon>Rhizophagus</taxon>
    </lineage>
</organism>
<dbReference type="SUPFAM" id="SSF48576">
    <property type="entry name" value="Terpenoid synthases"/>
    <property type="match status" value="1"/>
</dbReference>
<dbReference type="GO" id="GO:0004161">
    <property type="term" value="F:dimethylallyltranstransferase activity"/>
    <property type="evidence" value="ECO:0007669"/>
    <property type="project" value="TreeGrafter"/>
</dbReference>
<dbReference type="SFLD" id="SFLDS00005">
    <property type="entry name" value="Isoprenoid_Synthase_Type_I"/>
    <property type="match status" value="1"/>
</dbReference>
<accession>A0A015JW01</accession>
<evidence type="ECO:0000256" key="6">
    <source>
        <dbReference type="ARBA" id="ARBA00022679"/>
    </source>
</evidence>
<comment type="caution">
    <text evidence="11">The sequence shown here is derived from an EMBL/GenBank/DDBJ whole genome shotgun (WGS) entry which is preliminary data.</text>
</comment>
<dbReference type="GO" id="GO:0004337">
    <property type="term" value="F:(2E,6E)-farnesyl diphosphate synthase activity"/>
    <property type="evidence" value="ECO:0007669"/>
    <property type="project" value="TreeGrafter"/>
</dbReference>
<protein>
    <submittedName>
        <fullName evidence="11">Bifunctional (2E,6E)-farnesyl diphosphate synthase/dimethylallyltranstransferase</fullName>
    </submittedName>
</protein>
<sequence length="350" mass="41073">MSSQESKAQTVKDFMEVFPDLVEEFLREVRTRNFPEEAVQWIKKSFDHNIQGGKMNRGLSVVDTLKILQNDQLTAEELFKSRVLGWCIEWLQAFFLVADDIMDASITRRGNPCWYKMEGVGMIAINDSFILESAIYFFLKKYFRQDSYYVDLVELFHEITLETELGQLLDLTTAPEDHVDLSKFSIEKHRFIVLYKTAFYSFYLPVALAMHMAGIKNEKAFKAAKDILLPLGEYFQIQDDYLDCYGDPEVIGKIGTDIEDNKCSWLINQALAKVSPEQRKLLDENYGRKNPKNVAVVKQIYKDLEIEKLYKEYEEQSYSRLNDLILQLDDSLIKRQVFYTFMDRIYKRTK</sequence>